<evidence type="ECO:0000313" key="2">
    <source>
        <dbReference type="Proteomes" id="UP001310386"/>
    </source>
</evidence>
<evidence type="ECO:0000313" key="1">
    <source>
        <dbReference type="EMBL" id="MEB3100339.1"/>
    </source>
</evidence>
<proteinExistence type="predicted"/>
<gene>
    <name evidence="1" type="ORF">VF724_01525</name>
</gene>
<accession>A0ABU5ZCW8</accession>
<dbReference type="EMBL" id="JAYJLD010000001">
    <property type="protein sequence ID" value="MEB3100339.1"/>
    <property type="molecule type" value="Genomic_DNA"/>
</dbReference>
<comment type="caution">
    <text evidence="1">The sequence shown here is derived from an EMBL/GenBank/DDBJ whole genome shotgun (WGS) entry which is preliminary data.</text>
</comment>
<protein>
    <submittedName>
        <fullName evidence="1">O-methyltransferase</fullName>
    </submittedName>
</protein>
<dbReference type="RefSeq" id="WP_371752437.1">
    <property type="nucleotide sequence ID" value="NZ_JAYJLD010000001.1"/>
</dbReference>
<keyword evidence="2" id="KW-1185">Reference proteome</keyword>
<name>A0ABU5ZCW8_9BACL</name>
<dbReference type="Proteomes" id="UP001310386">
    <property type="component" value="Unassembled WGS sequence"/>
</dbReference>
<organism evidence="1 2">
    <name type="scientific">Ferviditalea candida</name>
    <dbReference type="NCBI Taxonomy" id="3108399"/>
    <lineage>
        <taxon>Bacteria</taxon>
        <taxon>Bacillati</taxon>
        <taxon>Bacillota</taxon>
        <taxon>Bacilli</taxon>
        <taxon>Bacillales</taxon>
        <taxon>Paenibacillaceae</taxon>
        <taxon>Ferviditalea</taxon>
    </lineage>
</organism>
<sequence length="128" mass="14837">MILENLSLARQVDMVFREIKNELLLLTSGTVFIQIRSNIVGKFGVRHDPLECKGGVIREVRKGLSEEQFASFRQMAIEALKHKKNWTHGEIYFEFAVKQNVLHASINLESNYNMAQVVMRMNHHSHDE</sequence>
<reference evidence="1" key="1">
    <citation type="submission" date="2023-12" db="EMBL/GenBank/DDBJ databases">
        <title>Fervidustalea candida gen. nov., sp. nov., a novel member of the family Paenibacillaceae isolated from a geothermal area.</title>
        <authorList>
            <person name="Li W.-J."/>
            <person name="Jiao J.-Y."/>
            <person name="Chen Y."/>
        </authorList>
    </citation>
    <scope>NUCLEOTIDE SEQUENCE</scope>
    <source>
        <strain evidence="1">SYSU GA230002</strain>
    </source>
</reference>